<dbReference type="AlphaFoldDB" id="A0A1C4XJT6"/>
<evidence type="ECO:0000313" key="2">
    <source>
        <dbReference type="Proteomes" id="UP000198224"/>
    </source>
</evidence>
<evidence type="ECO:0000313" key="1">
    <source>
        <dbReference type="EMBL" id="SCF08431.1"/>
    </source>
</evidence>
<name>A0A1C4XJT6_9ACTN</name>
<sequence>MRLGGRLHFCVGDAFERTIEWNGKHLFGGRSLGAQAVFDRFGSAG</sequence>
<dbReference type="EMBL" id="LT607409">
    <property type="protein sequence ID" value="SCF08431.1"/>
    <property type="molecule type" value="Genomic_DNA"/>
</dbReference>
<reference evidence="2" key="1">
    <citation type="submission" date="2016-06" db="EMBL/GenBank/DDBJ databases">
        <authorList>
            <person name="Varghese N."/>
            <person name="Submissions Spin"/>
        </authorList>
    </citation>
    <scope>NUCLEOTIDE SEQUENCE [LARGE SCALE GENOMIC DNA]</scope>
    <source>
        <strain evidence="2">DSM 45160</strain>
    </source>
</reference>
<proteinExistence type="predicted"/>
<accession>A0A1C4XJT6</accession>
<dbReference type="Proteomes" id="UP000198224">
    <property type="component" value="Chromosome I"/>
</dbReference>
<organism evidence="1 2">
    <name type="scientific">Micromonospora chokoriensis</name>
    <dbReference type="NCBI Taxonomy" id="356851"/>
    <lineage>
        <taxon>Bacteria</taxon>
        <taxon>Bacillati</taxon>
        <taxon>Actinomycetota</taxon>
        <taxon>Actinomycetes</taxon>
        <taxon>Micromonosporales</taxon>
        <taxon>Micromonosporaceae</taxon>
        <taxon>Micromonospora</taxon>
    </lineage>
</organism>
<keyword evidence="2" id="KW-1185">Reference proteome</keyword>
<gene>
    <name evidence="1" type="ORF">GA0070612_3649</name>
</gene>
<protein>
    <submittedName>
        <fullName evidence="1">Uncharacterized protein</fullName>
    </submittedName>
</protein>